<keyword evidence="1" id="KW-0472">Membrane</keyword>
<accession>A0A4U0Q8H6</accession>
<feature type="transmembrane region" description="Helical" evidence="1">
    <location>
        <begin position="151"/>
        <end position="173"/>
    </location>
</feature>
<evidence type="ECO:0000256" key="1">
    <source>
        <dbReference type="SAM" id="Phobius"/>
    </source>
</evidence>
<feature type="transmembrane region" description="Helical" evidence="1">
    <location>
        <begin position="246"/>
        <end position="267"/>
    </location>
</feature>
<name>A0A4U0Q8H6_9NEIS</name>
<keyword evidence="1" id="KW-0812">Transmembrane</keyword>
<evidence type="ECO:0000313" key="3">
    <source>
        <dbReference type="Proteomes" id="UP000310016"/>
    </source>
</evidence>
<gene>
    <name evidence="2" type="ORF">FAZ21_04270</name>
</gene>
<feature type="transmembrane region" description="Helical" evidence="1">
    <location>
        <begin position="203"/>
        <end position="225"/>
    </location>
</feature>
<keyword evidence="3" id="KW-1185">Reference proteome</keyword>
<proteinExistence type="predicted"/>
<dbReference type="Proteomes" id="UP000310016">
    <property type="component" value="Unassembled WGS sequence"/>
</dbReference>
<comment type="caution">
    <text evidence="2">The sequence shown here is derived from an EMBL/GenBank/DDBJ whole genome shotgun (WGS) entry which is preliminary data.</text>
</comment>
<dbReference type="OrthoDB" id="5298483at2"/>
<organism evidence="2 3">
    <name type="scientific">Chitiniphilus eburneus</name>
    <dbReference type="NCBI Taxonomy" id="2571148"/>
    <lineage>
        <taxon>Bacteria</taxon>
        <taxon>Pseudomonadati</taxon>
        <taxon>Pseudomonadota</taxon>
        <taxon>Betaproteobacteria</taxon>
        <taxon>Neisseriales</taxon>
        <taxon>Chitinibacteraceae</taxon>
        <taxon>Chitiniphilus</taxon>
    </lineage>
</organism>
<keyword evidence="1" id="KW-1133">Transmembrane helix</keyword>
<reference evidence="2 3" key="1">
    <citation type="submission" date="2019-04" db="EMBL/GenBank/DDBJ databases">
        <title>Chitiniphilus eburnea sp. nov., a novel chitinolytic bacterium isolated from aquaculture sludge.</title>
        <authorList>
            <person name="Sheng M."/>
        </authorList>
    </citation>
    <scope>NUCLEOTIDE SEQUENCE [LARGE SCALE GENOMIC DNA]</scope>
    <source>
        <strain evidence="2 3">HX-2-15</strain>
    </source>
</reference>
<feature type="transmembrane region" description="Helical" evidence="1">
    <location>
        <begin position="273"/>
        <end position="294"/>
    </location>
</feature>
<protein>
    <submittedName>
        <fullName evidence="2">DUF2189 domain-containing protein</fullName>
    </submittedName>
</protein>
<dbReference type="AlphaFoldDB" id="A0A4U0Q8H6"/>
<dbReference type="EMBL" id="SUMF01000002">
    <property type="protein sequence ID" value="TJZ77546.1"/>
    <property type="molecule type" value="Genomic_DNA"/>
</dbReference>
<feature type="transmembrane region" description="Helical" evidence="1">
    <location>
        <begin position="92"/>
        <end position="121"/>
    </location>
</feature>
<evidence type="ECO:0000313" key="2">
    <source>
        <dbReference type="EMBL" id="TJZ77546.1"/>
    </source>
</evidence>
<dbReference type="InterPro" id="IPR047798">
    <property type="entry name" value="BPSS1780-like"/>
</dbReference>
<sequence length="296" mass="32834">MARLFFVRVLLGAGSSSWLHHRTKYFLACQAEPASLRYAGLLLVEKAMQQDDVVIDTTPEPRRVDAIGGWLWIIGAFSLYRRSWLQWTAMSALFFILAFALSALPLVSIAATIVTPVLVAGMMDAADRCHRGESFQVLDLFNGFKRNTRELLLVGAFYLVAWLAFFMILMLMVELLGLKSQLIVLSQEALSAKNTPAQSPSSALVWFGLFAFIGGLLVSSIYFFAPALVMLRGMRAVEAMKLSYVAFWRNFLPILVFSIAFVALTILASIPLFLGFIVLIPLALLAPYAAYVGIFE</sequence>
<dbReference type="NCBIfam" id="NF041043">
    <property type="entry name" value="BPSS1780_fam"/>
    <property type="match status" value="1"/>
</dbReference>
<dbReference type="RefSeq" id="WP_136772020.1">
    <property type="nucleotide sequence ID" value="NZ_CP156074.1"/>
</dbReference>